<evidence type="ECO:0000313" key="2">
    <source>
        <dbReference type="EMBL" id="CAB9500594.1"/>
    </source>
</evidence>
<feature type="compositionally biased region" description="Low complexity" evidence="1">
    <location>
        <begin position="322"/>
        <end position="341"/>
    </location>
</feature>
<feature type="region of interest" description="Disordered" evidence="1">
    <location>
        <begin position="322"/>
        <end position="428"/>
    </location>
</feature>
<gene>
    <name evidence="2" type="ORF">SEMRO_87_G046130.1</name>
</gene>
<feature type="region of interest" description="Disordered" evidence="1">
    <location>
        <begin position="46"/>
        <end position="65"/>
    </location>
</feature>
<dbReference type="Proteomes" id="UP001153069">
    <property type="component" value="Unassembled WGS sequence"/>
</dbReference>
<feature type="compositionally biased region" description="Polar residues" evidence="1">
    <location>
        <begin position="419"/>
        <end position="428"/>
    </location>
</feature>
<dbReference type="EMBL" id="CAICTM010000086">
    <property type="protein sequence ID" value="CAB9500594.1"/>
    <property type="molecule type" value="Genomic_DNA"/>
</dbReference>
<accession>A0A9N8DH24</accession>
<organism evidence="2 3">
    <name type="scientific">Seminavis robusta</name>
    <dbReference type="NCBI Taxonomy" id="568900"/>
    <lineage>
        <taxon>Eukaryota</taxon>
        <taxon>Sar</taxon>
        <taxon>Stramenopiles</taxon>
        <taxon>Ochrophyta</taxon>
        <taxon>Bacillariophyta</taxon>
        <taxon>Bacillariophyceae</taxon>
        <taxon>Bacillariophycidae</taxon>
        <taxon>Naviculales</taxon>
        <taxon>Naviculaceae</taxon>
        <taxon>Seminavis</taxon>
    </lineage>
</organism>
<dbReference type="AlphaFoldDB" id="A0A9N8DH24"/>
<keyword evidence="3" id="KW-1185">Reference proteome</keyword>
<evidence type="ECO:0000256" key="1">
    <source>
        <dbReference type="SAM" id="MobiDB-lite"/>
    </source>
</evidence>
<comment type="caution">
    <text evidence="2">The sequence shown here is derived from an EMBL/GenBank/DDBJ whole genome shotgun (WGS) entry which is preliminary data.</text>
</comment>
<proteinExistence type="predicted"/>
<evidence type="ECO:0000313" key="3">
    <source>
        <dbReference type="Proteomes" id="UP001153069"/>
    </source>
</evidence>
<protein>
    <submittedName>
        <fullName evidence="2">Uncharacterized protein</fullName>
    </submittedName>
</protein>
<sequence>MPSHTYTAFQPIKAQIEEGARHLLDLNVAQLEAKFPALKEALELDKEAGDSRQRHNFSSTWSKFKQKHRQQKMSSANTLLGTPLQATPGMYHAGFGPSTHGGVTYFAASGVAGATVGSVPMQPSLAPHFGHGVPMYGVPPSPAPTSLGYPAQLYAQSFQPQYGQMVQQQPQPLPQSTGAPIETSLIPTTEQLYTYRCSGPEELSGAFQAYGTKVFRAGSDANVSVVQEARILLGGPSLTEEEHEIEMTNQMVTIMEQKAFELEQYASNETSKAEQTLRTAQQRELEAKNWRQVIQSCKERQAKAISLIGQVGNGNLRPTAAVPAAATQSAPAATAPTTPGANKGLSSDVPSADMAPGGGFGGFSSNRSNPIAVGGGAQQGGNAPFPNSDISNTSNLNGGGSGLTFGSTLQLSADGKEPTPTNHTSELA</sequence>
<name>A0A9N8DH24_9STRA</name>
<reference evidence="2" key="1">
    <citation type="submission" date="2020-06" db="EMBL/GenBank/DDBJ databases">
        <authorList>
            <consortium name="Plant Systems Biology data submission"/>
        </authorList>
    </citation>
    <scope>NUCLEOTIDE SEQUENCE</scope>
    <source>
        <strain evidence="2">D6</strain>
    </source>
</reference>